<evidence type="ECO:0000259" key="5">
    <source>
        <dbReference type="PROSITE" id="PS50893"/>
    </source>
</evidence>
<dbReference type="HOGENOM" id="CLU_000604_1_22_2"/>
<dbReference type="InterPro" id="IPR027417">
    <property type="entry name" value="P-loop_NTPase"/>
</dbReference>
<dbReference type="PATRIC" id="fig|1237085.11.peg.3350"/>
<dbReference type="GO" id="GO:0098796">
    <property type="term" value="C:membrane protein complex"/>
    <property type="evidence" value="ECO:0007669"/>
    <property type="project" value="UniProtKB-ARBA"/>
</dbReference>
<dbReference type="Gene3D" id="3.40.50.300">
    <property type="entry name" value="P-loop containing nucleotide triphosphate hydrolases"/>
    <property type="match status" value="1"/>
</dbReference>
<dbReference type="GO" id="GO:0005886">
    <property type="term" value="C:plasma membrane"/>
    <property type="evidence" value="ECO:0007669"/>
    <property type="project" value="TreeGrafter"/>
</dbReference>
<evidence type="ECO:0000256" key="1">
    <source>
        <dbReference type="ARBA" id="ARBA00022448"/>
    </source>
</evidence>
<dbReference type="InterPro" id="IPR017911">
    <property type="entry name" value="MacB-like_ATP-bd"/>
</dbReference>
<dbReference type="InterPro" id="IPR015854">
    <property type="entry name" value="ABC_transpr_LolD-like"/>
</dbReference>
<dbReference type="PROSITE" id="PS00211">
    <property type="entry name" value="ABC_TRANSPORTER_1"/>
    <property type="match status" value="1"/>
</dbReference>
<keyword evidence="2" id="KW-0547">Nucleotide-binding</keyword>
<name>K0IFV5_NITGG</name>
<dbReference type="BioCyc" id="CNIT1237085:G1324-3361-MONOMER"/>
<dbReference type="FunCoup" id="K0IFV5">
    <property type="interactions" value="26"/>
</dbReference>
<evidence type="ECO:0000313" key="6">
    <source>
        <dbReference type="EMBL" id="AFU60276.1"/>
    </source>
</evidence>
<dbReference type="SUPFAM" id="SSF52540">
    <property type="entry name" value="P-loop containing nucleoside triphosphate hydrolases"/>
    <property type="match status" value="1"/>
</dbReference>
<dbReference type="InterPro" id="IPR003439">
    <property type="entry name" value="ABC_transporter-like_ATP-bd"/>
</dbReference>
<dbReference type="GeneID" id="13797171"/>
<dbReference type="Pfam" id="PF00005">
    <property type="entry name" value="ABC_tran"/>
    <property type="match status" value="1"/>
</dbReference>
<feature type="domain" description="ABC transporter" evidence="5">
    <location>
        <begin position="45"/>
        <end position="284"/>
    </location>
</feature>
<dbReference type="GO" id="GO:0005524">
    <property type="term" value="F:ATP binding"/>
    <property type="evidence" value="ECO:0007669"/>
    <property type="project" value="UniProtKB-KW"/>
</dbReference>
<accession>K0IFV5</accession>
<dbReference type="KEGG" id="nga:Ngar_c33610"/>
<evidence type="ECO:0000256" key="4">
    <source>
        <dbReference type="SAM" id="MobiDB-lite"/>
    </source>
</evidence>
<reference evidence="6 7" key="1">
    <citation type="journal article" date="2012" name="Environ. Microbiol.">
        <title>The genome of the ammonia-oxidizing Candidatus Nitrososphaera gargensis: insights into metabolic versatility and environmental adaptations.</title>
        <authorList>
            <person name="Spang A."/>
            <person name="Poehlein A."/>
            <person name="Offre P."/>
            <person name="Zumbragel S."/>
            <person name="Haider S."/>
            <person name="Rychlik N."/>
            <person name="Nowka B."/>
            <person name="Schmeisser C."/>
            <person name="Lebedeva E.V."/>
            <person name="Rattei T."/>
            <person name="Bohm C."/>
            <person name="Schmid M."/>
            <person name="Galushko A."/>
            <person name="Hatzenpichler R."/>
            <person name="Weinmaier T."/>
            <person name="Daniel R."/>
            <person name="Schleper C."/>
            <person name="Spieck E."/>
            <person name="Streit W."/>
            <person name="Wagner M."/>
        </authorList>
    </citation>
    <scope>NUCLEOTIDE SEQUENCE [LARGE SCALE GENOMIC DNA]</scope>
    <source>
        <strain evidence="7">Ga9.2</strain>
    </source>
</reference>
<dbReference type="InterPro" id="IPR017871">
    <property type="entry name" value="ABC_transporter-like_CS"/>
</dbReference>
<dbReference type="STRING" id="1237085.Ngar_c33610"/>
<organism evidence="6 7">
    <name type="scientific">Nitrososphaera gargensis (strain Ga9.2)</name>
    <dbReference type="NCBI Taxonomy" id="1237085"/>
    <lineage>
        <taxon>Archaea</taxon>
        <taxon>Nitrososphaerota</taxon>
        <taxon>Nitrososphaeria</taxon>
        <taxon>Nitrososphaerales</taxon>
        <taxon>Nitrososphaeraceae</taxon>
        <taxon>Nitrososphaera</taxon>
    </lineage>
</organism>
<dbReference type="InterPro" id="IPR003593">
    <property type="entry name" value="AAA+_ATPase"/>
</dbReference>
<feature type="region of interest" description="Disordered" evidence="4">
    <location>
        <begin position="1"/>
        <end position="38"/>
    </location>
</feature>
<dbReference type="SMART" id="SM00382">
    <property type="entry name" value="AAA"/>
    <property type="match status" value="1"/>
</dbReference>
<dbReference type="GO" id="GO:0016887">
    <property type="term" value="F:ATP hydrolysis activity"/>
    <property type="evidence" value="ECO:0007669"/>
    <property type="project" value="InterPro"/>
</dbReference>
<dbReference type="PANTHER" id="PTHR24220:SF86">
    <property type="entry name" value="ABC TRANSPORTER ABCH.1"/>
    <property type="match status" value="1"/>
</dbReference>
<protein>
    <submittedName>
        <fullName evidence="6">ABC efflux transporter, ATP-binding protein</fullName>
    </submittedName>
</protein>
<keyword evidence="3 6" id="KW-0067">ATP-binding</keyword>
<evidence type="ECO:0000256" key="3">
    <source>
        <dbReference type="ARBA" id="ARBA00022840"/>
    </source>
</evidence>
<dbReference type="Proteomes" id="UP000008037">
    <property type="component" value="Chromosome"/>
</dbReference>
<dbReference type="AlphaFoldDB" id="K0IFV5"/>
<sequence>MKEEHHHPTGRGNSMLNDPPAGKESHAPSSSRLHPTTATTTTVALRLENVKKVFDSRSASAKKVVALDGISFEIKKGEFVSIVGPSGSGKSTLLNIIGALDRPTAGKVFINGQDIFLLDDTRLSDIRNRLIGFIFQSYNLVNRMSVQENVEFPAVFSPARPSSFSFDKSARALELLEILGIKDKAKQKPVDLSGGEQQRVAIARALINDPALVLADEPTGNLDTKTGREVFDLLRMLSDRFGTTVVMVTHNLELAGMTDKSIYIRDGRVEKEEKCRAPPRQEPAKA</sequence>
<keyword evidence="7" id="KW-1185">Reference proteome</keyword>
<keyword evidence="1" id="KW-0813">Transport</keyword>
<dbReference type="RefSeq" id="WP_015020809.1">
    <property type="nucleotide sequence ID" value="NC_018719.1"/>
</dbReference>
<dbReference type="EMBL" id="CP002408">
    <property type="protein sequence ID" value="AFU60276.1"/>
    <property type="molecule type" value="Genomic_DNA"/>
</dbReference>
<dbReference type="PANTHER" id="PTHR24220">
    <property type="entry name" value="IMPORT ATP-BINDING PROTEIN"/>
    <property type="match status" value="1"/>
</dbReference>
<dbReference type="PROSITE" id="PS50893">
    <property type="entry name" value="ABC_TRANSPORTER_2"/>
    <property type="match status" value="1"/>
</dbReference>
<dbReference type="FunFam" id="3.40.50.300:FF:000032">
    <property type="entry name" value="Export ABC transporter ATP-binding protein"/>
    <property type="match status" value="1"/>
</dbReference>
<proteinExistence type="predicted"/>
<gene>
    <name evidence="6" type="ordered locus">Ngar_c33610</name>
</gene>
<evidence type="ECO:0000313" key="7">
    <source>
        <dbReference type="Proteomes" id="UP000008037"/>
    </source>
</evidence>
<evidence type="ECO:0000256" key="2">
    <source>
        <dbReference type="ARBA" id="ARBA00022741"/>
    </source>
</evidence>
<dbReference type="CDD" id="cd03255">
    <property type="entry name" value="ABC_MJ0796_LolCDE_FtsE"/>
    <property type="match status" value="1"/>
</dbReference>
<dbReference type="GO" id="GO:0022857">
    <property type="term" value="F:transmembrane transporter activity"/>
    <property type="evidence" value="ECO:0007669"/>
    <property type="project" value="TreeGrafter"/>
</dbReference>
<dbReference type="InParanoid" id="K0IFV5"/>